<dbReference type="EMBL" id="CAJHJG010006120">
    <property type="protein sequence ID" value="CAD6954937.1"/>
    <property type="molecule type" value="Genomic_DNA"/>
</dbReference>
<dbReference type="Proteomes" id="UP000836402">
    <property type="component" value="Unassembled WGS sequence"/>
</dbReference>
<reference evidence="2" key="3">
    <citation type="submission" date="2020-10" db="EMBL/GenBank/DDBJ databases">
        <authorList>
            <person name="Sedaghatjoo S."/>
        </authorList>
    </citation>
    <scope>NUCLEOTIDE SEQUENCE</scope>
    <source>
        <strain evidence="2">AZH3</strain>
    </source>
</reference>
<feature type="compositionally biased region" description="Low complexity" evidence="1">
    <location>
        <begin position="1"/>
        <end position="14"/>
    </location>
</feature>
<evidence type="ECO:0000313" key="2">
    <source>
        <dbReference type="EMBL" id="CAD6954937.1"/>
    </source>
</evidence>
<evidence type="ECO:0000313" key="3">
    <source>
        <dbReference type="EMBL" id="KAE8256626.1"/>
    </source>
</evidence>
<organism evidence="3 4">
    <name type="scientific">Tilletia caries</name>
    <name type="common">wheat bunt fungus</name>
    <dbReference type="NCBI Taxonomy" id="13290"/>
    <lineage>
        <taxon>Eukaryota</taxon>
        <taxon>Fungi</taxon>
        <taxon>Dikarya</taxon>
        <taxon>Basidiomycota</taxon>
        <taxon>Ustilaginomycotina</taxon>
        <taxon>Exobasidiomycetes</taxon>
        <taxon>Tilletiales</taxon>
        <taxon>Tilletiaceae</taxon>
        <taxon>Tilletia</taxon>
    </lineage>
</organism>
<keyword evidence="5" id="KW-1185">Reference proteome</keyword>
<evidence type="ECO:0000313" key="4">
    <source>
        <dbReference type="Proteomes" id="UP000077671"/>
    </source>
</evidence>
<dbReference type="AlphaFoldDB" id="A0A177U7Z5"/>
<reference evidence="3" key="1">
    <citation type="submission" date="2016-04" db="EMBL/GenBank/DDBJ databases">
        <authorList>
            <person name="Nguyen H.D."/>
            <person name="Kesanakurti P."/>
            <person name="Cullis J."/>
            <person name="Levesque C.A."/>
            <person name="Hambleton S."/>
        </authorList>
    </citation>
    <scope>NUCLEOTIDE SEQUENCE</scope>
    <source>
        <strain evidence="3">DAOMC 238032</strain>
    </source>
</reference>
<dbReference type="Proteomes" id="UP000077671">
    <property type="component" value="Unassembled WGS sequence"/>
</dbReference>
<evidence type="ECO:0000256" key="1">
    <source>
        <dbReference type="SAM" id="MobiDB-lite"/>
    </source>
</evidence>
<reference evidence="3" key="2">
    <citation type="journal article" date="2019" name="IMA Fungus">
        <title>Genome sequencing and comparison of five Tilletia species to identify candidate genes for the detection of regulated species infecting wheat.</title>
        <authorList>
            <person name="Nguyen H.D.T."/>
            <person name="Sultana T."/>
            <person name="Kesanakurti P."/>
            <person name="Hambleton S."/>
        </authorList>
    </citation>
    <scope>NUCLEOTIDE SEQUENCE</scope>
    <source>
        <strain evidence="3">DAOMC 238032</strain>
    </source>
</reference>
<accession>A0A177U7Z5</accession>
<gene>
    <name evidence="3" type="ORF">A4X03_0g5217</name>
    <name evidence="2" type="ORF">JKIAZH3_G815</name>
</gene>
<proteinExistence type="predicted"/>
<protein>
    <submittedName>
        <fullName evidence="3">Uncharacterized protein</fullName>
    </submittedName>
</protein>
<evidence type="ECO:0000313" key="5">
    <source>
        <dbReference type="Proteomes" id="UP000836402"/>
    </source>
</evidence>
<feature type="region of interest" description="Disordered" evidence="1">
    <location>
        <begin position="1"/>
        <end position="51"/>
    </location>
</feature>
<comment type="caution">
    <text evidence="3">The sequence shown here is derived from an EMBL/GenBank/DDBJ whole genome shotgun (WGS) entry which is preliminary data.</text>
</comment>
<name>A0A177U7Z5_9BASI</name>
<sequence length="179" mass="18805">MTLTRSTSSTPSTRRTPRGSKTNSSSPARRDATAAGLDSRPPDRARLPPSSSAVALLDARNGKHSFAFSVGSAATADLCTELSSRASNLDENVRVLDRKVSGYAEALRTAEATLQSDQEAHTVTKQQLAELGLTSEADLNVAKDALALERAAHAATKADLHALQASLRASVRLLPSVEA</sequence>
<dbReference type="EMBL" id="LWDD02000799">
    <property type="protein sequence ID" value="KAE8256626.1"/>
    <property type="molecule type" value="Genomic_DNA"/>
</dbReference>